<name>A0AAV7QMH5_PLEWA</name>
<dbReference type="EMBL" id="JANPWB010000010">
    <property type="protein sequence ID" value="KAJ1140269.1"/>
    <property type="molecule type" value="Genomic_DNA"/>
</dbReference>
<protein>
    <submittedName>
        <fullName evidence="2">Uncharacterized protein</fullName>
    </submittedName>
</protein>
<keyword evidence="3" id="KW-1185">Reference proteome</keyword>
<feature type="compositionally biased region" description="Low complexity" evidence="1">
    <location>
        <begin position="44"/>
        <end position="53"/>
    </location>
</feature>
<comment type="caution">
    <text evidence="2">The sequence shown here is derived from an EMBL/GenBank/DDBJ whole genome shotgun (WGS) entry which is preliminary data.</text>
</comment>
<proteinExistence type="predicted"/>
<evidence type="ECO:0000313" key="2">
    <source>
        <dbReference type="EMBL" id="KAJ1140269.1"/>
    </source>
</evidence>
<sequence length="78" mass="7758">MRRGVPLSAASVRAAPSALGLLPPLARGAPVTARTVCCLPGPAGLSSSSRSTKSGGGAGSSPLKAQEEPKQQHTQAMH</sequence>
<feature type="region of interest" description="Disordered" evidence="1">
    <location>
        <begin position="1"/>
        <end position="25"/>
    </location>
</feature>
<evidence type="ECO:0000313" key="3">
    <source>
        <dbReference type="Proteomes" id="UP001066276"/>
    </source>
</evidence>
<dbReference type="AlphaFoldDB" id="A0AAV7QMH5"/>
<evidence type="ECO:0000256" key="1">
    <source>
        <dbReference type="SAM" id="MobiDB-lite"/>
    </source>
</evidence>
<feature type="compositionally biased region" description="Low complexity" evidence="1">
    <location>
        <begin position="13"/>
        <end position="25"/>
    </location>
</feature>
<feature type="region of interest" description="Disordered" evidence="1">
    <location>
        <begin position="39"/>
        <end position="78"/>
    </location>
</feature>
<reference evidence="2" key="1">
    <citation type="journal article" date="2022" name="bioRxiv">
        <title>Sequencing and chromosome-scale assembly of the giantPleurodeles waltlgenome.</title>
        <authorList>
            <person name="Brown T."/>
            <person name="Elewa A."/>
            <person name="Iarovenko S."/>
            <person name="Subramanian E."/>
            <person name="Araus A.J."/>
            <person name="Petzold A."/>
            <person name="Susuki M."/>
            <person name="Suzuki K.-i.T."/>
            <person name="Hayashi T."/>
            <person name="Toyoda A."/>
            <person name="Oliveira C."/>
            <person name="Osipova E."/>
            <person name="Leigh N.D."/>
            <person name="Simon A."/>
            <person name="Yun M.H."/>
        </authorList>
    </citation>
    <scope>NUCLEOTIDE SEQUENCE</scope>
    <source>
        <strain evidence="2">20211129_DDA</strain>
        <tissue evidence="2">Liver</tissue>
    </source>
</reference>
<dbReference type="Proteomes" id="UP001066276">
    <property type="component" value="Chromosome 6"/>
</dbReference>
<accession>A0AAV7QMH5</accession>
<gene>
    <name evidence="2" type="ORF">NDU88_006626</name>
</gene>
<organism evidence="2 3">
    <name type="scientific">Pleurodeles waltl</name>
    <name type="common">Iberian ribbed newt</name>
    <dbReference type="NCBI Taxonomy" id="8319"/>
    <lineage>
        <taxon>Eukaryota</taxon>
        <taxon>Metazoa</taxon>
        <taxon>Chordata</taxon>
        <taxon>Craniata</taxon>
        <taxon>Vertebrata</taxon>
        <taxon>Euteleostomi</taxon>
        <taxon>Amphibia</taxon>
        <taxon>Batrachia</taxon>
        <taxon>Caudata</taxon>
        <taxon>Salamandroidea</taxon>
        <taxon>Salamandridae</taxon>
        <taxon>Pleurodelinae</taxon>
        <taxon>Pleurodeles</taxon>
    </lineage>
</organism>